<dbReference type="InterPro" id="IPR014729">
    <property type="entry name" value="Rossmann-like_a/b/a_fold"/>
</dbReference>
<dbReference type="Proteomes" id="UP001169242">
    <property type="component" value="Unassembled WGS sequence"/>
</dbReference>
<dbReference type="AlphaFoldDB" id="A0AA42DKC5"/>
<keyword evidence="3" id="KW-1185">Reference proteome</keyword>
<dbReference type="RefSeq" id="WP_271011091.1">
    <property type="nucleotide sequence ID" value="NZ_JAQIFT010000013.1"/>
</dbReference>
<dbReference type="InterPro" id="IPR051599">
    <property type="entry name" value="Cell_Envelope_Assoc"/>
</dbReference>
<dbReference type="PANTHER" id="PTHR30336">
    <property type="entry name" value="INNER MEMBRANE PROTEIN, PROBABLE PERMEASE"/>
    <property type="match status" value="1"/>
</dbReference>
<dbReference type="InterPro" id="IPR003848">
    <property type="entry name" value="DUF218"/>
</dbReference>
<evidence type="ECO:0000313" key="3">
    <source>
        <dbReference type="Proteomes" id="UP001169242"/>
    </source>
</evidence>
<dbReference type="Gene3D" id="1.10.3620.10">
    <property type="entry name" value="YdcF like domain"/>
    <property type="match status" value="1"/>
</dbReference>
<feature type="domain" description="DUF218" evidence="1">
    <location>
        <begin position="28"/>
        <end position="160"/>
    </location>
</feature>
<proteinExistence type="predicted"/>
<dbReference type="Gene3D" id="3.40.50.620">
    <property type="entry name" value="HUPs"/>
    <property type="match status" value="1"/>
</dbReference>
<organism evidence="2 3">
    <name type="scientific">Holtiella tumoricola</name>
    <dbReference type="NCBI Taxonomy" id="3018743"/>
    <lineage>
        <taxon>Bacteria</taxon>
        <taxon>Bacillati</taxon>
        <taxon>Bacillota</taxon>
        <taxon>Clostridia</taxon>
        <taxon>Lachnospirales</taxon>
        <taxon>Cellulosilyticaceae</taxon>
        <taxon>Holtiella</taxon>
    </lineage>
</organism>
<name>A0AA42DKC5_9FIRM</name>
<dbReference type="GO" id="GO:0005886">
    <property type="term" value="C:plasma membrane"/>
    <property type="evidence" value="ECO:0007669"/>
    <property type="project" value="TreeGrafter"/>
</dbReference>
<evidence type="ECO:0000259" key="1">
    <source>
        <dbReference type="Pfam" id="PF02698"/>
    </source>
</evidence>
<dbReference type="EMBL" id="JAQIFT010000013">
    <property type="protein sequence ID" value="MDA3730464.1"/>
    <property type="molecule type" value="Genomic_DNA"/>
</dbReference>
<gene>
    <name evidence="2" type="ORF">PBV87_02950</name>
</gene>
<protein>
    <submittedName>
        <fullName evidence="2">YdcF family protein</fullName>
    </submittedName>
</protein>
<comment type="caution">
    <text evidence="2">The sequence shown here is derived from an EMBL/GenBank/DDBJ whole genome shotgun (WGS) entry which is preliminary data.</text>
</comment>
<dbReference type="CDD" id="cd06259">
    <property type="entry name" value="YdcF-like"/>
    <property type="match status" value="1"/>
</dbReference>
<reference evidence="2" key="1">
    <citation type="journal article" date="2023" name="Int. J. Syst. Evol. Microbiol.">
        <title>&lt;i&gt;Holtiella tumoricola&lt;/i&gt; gen. nov. sp. nov., isolated from a human clinical sample.</title>
        <authorList>
            <person name="Allen-Vercoe E."/>
            <person name="Daigneault M.C."/>
            <person name="Vancuren S.J."/>
            <person name="Cochrane K."/>
            <person name="O'Neal L.L."/>
            <person name="Sankaranarayanan K."/>
            <person name="Lawson P.A."/>
        </authorList>
    </citation>
    <scope>NUCLEOTIDE SEQUENCE</scope>
    <source>
        <strain evidence="2">CC70A</strain>
    </source>
</reference>
<dbReference type="Pfam" id="PF02698">
    <property type="entry name" value="DUF218"/>
    <property type="match status" value="1"/>
</dbReference>
<accession>A0AA42DKC5</accession>
<evidence type="ECO:0000313" key="2">
    <source>
        <dbReference type="EMBL" id="MDA3730464.1"/>
    </source>
</evidence>
<sequence>MDTLEAINQLAKFLARRDIEAVNAKTVDLIILLGNALPYTIEFVADLYHKGIGKQVMIVGGKGHSTTYLWEALKQDKRYTHMEVENQAESELFKRILVEQYHLPKEALFIENQSTNCGNNATYAIEKMAAYHLDPKCILIIQDPTMQMRSHLTFMKYLKEVKLISFAPFIPYLKQEGEEYFIEPRSINGLWDVERFISLVMGEIPRLRNDVNGYGPKGMNFIFPIELPPEIEACYSYVQDYGLQNFGHTVKDRPRESKYEV</sequence>
<dbReference type="PANTHER" id="PTHR30336:SF20">
    <property type="entry name" value="DUF218 DOMAIN-CONTAINING PROTEIN"/>
    <property type="match status" value="1"/>
</dbReference>